<protein>
    <submittedName>
        <fullName evidence="2">DUF4150 domain-containing protein</fullName>
    </submittedName>
</protein>
<gene>
    <name evidence="2" type="ORF">IV454_25750</name>
</gene>
<dbReference type="RefSeq" id="WP_206088481.1">
    <property type="nucleotide sequence ID" value="NZ_CP065053.1"/>
</dbReference>
<evidence type="ECO:0000256" key="1">
    <source>
        <dbReference type="SAM" id="MobiDB-lite"/>
    </source>
</evidence>
<dbReference type="EMBL" id="CP065053">
    <property type="protein sequence ID" value="QPI48867.1"/>
    <property type="molecule type" value="Genomic_DNA"/>
</dbReference>
<dbReference type="Proteomes" id="UP000662888">
    <property type="component" value="Chromosome"/>
</dbReference>
<proteinExistence type="predicted"/>
<reference evidence="2 3" key="1">
    <citation type="submission" date="2020-11" db="EMBL/GenBank/DDBJ databases">
        <authorList>
            <person name="Sun Q."/>
        </authorList>
    </citation>
    <scope>NUCLEOTIDE SEQUENCE [LARGE SCALE GENOMIC DNA]</scope>
    <source>
        <strain evidence="2 3">P8398</strain>
    </source>
</reference>
<feature type="compositionally biased region" description="Polar residues" evidence="1">
    <location>
        <begin position="17"/>
        <end position="41"/>
    </location>
</feature>
<feature type="region of interest" description="Disordered" evidence="1">
    <location>
        <begin position="186"/>
        <end position="205"/>
    </location>
</feature>
<keyword evidence="3" id="KW-1185">Reference proteome</keyword>
<organism evidence="2 3">
    <name type="scientific">Massilia antarctica</name>
    <dbReference type="NCBI Taxonomy" id="2765360"/>
    <lineage>
        <taxon>Bacteria</taxon>
        <taxon>Pseudomonadati</taxon>
        <taxon>Pseudomonadota</taxon>
        <taxon>Betaproteobacteria</taxon>
        <taxon>Burkholderiales</taxon>
        <taxon>Oxalobacteraceae</taxon>
        <taxon>Telluria group</taxon>
        <taxon>Massilia</taxon>
    </lineage>
</organism>
<evidence type="ECO:0000313" key="2">
    <source>
        <dbReference type="EMBL" id="QPI48867.1"/>
    </source>
</evidence>
<feature type="region of interest" description="Disordered" evidence="1">
    <location>
        <begin position="16"/>
        <end position="41"/>
    </location>
</feature>
<evidence type="ECO:0000313" key="3">
    <source>
        <dbReference type="Proteomes" id="UP000662888"/>
    </source>
</evidence>
<name>A0AA48WAJ2_9BURK</name>
<accession>A0AA48WAJ2</accession>
<sequence>MGKIGARKNSILKAVSTAPSFNKTPVGSSTPPVPYPTTQDLSNSVSVASTVRFNGDPAYVLDSTQQPSCKGDDAGLAKGVRSNTVNGYVKPTGAAAHFRAEKKFVVRQGDTNVMNGGNNPGIYVTAQVPSPPGSAATAGDADEPSPAIEAETPAEQAFLECQPPLSLPTPEAFSNTAALMSLALKAKKSTTSPAPSVRFVPGKKG</sequence>
<dbReference type="Pfam" id="PF13665">
    <property type="entry name" value="Tox-PAAR-like"/>
    <property type="match status" value="1"/>
</dbReference>